<dbReference type="SUPFAM" id="SSF117281">
    <property type="entry name" value="Kelch motif"/>
    <property type="match status" value="1"/>
</dbReference>
<dbReference type="InterPro" id="IPR006652">
    <property type="entry name" value="Kelch_1"/>
</dbReference>
<dbReference type="Proteomes" id="UP000823775">
    <property type="component" value="Unassembled WGS sequence"/>
</dbReference>
<evidence type="ECO:0000256" key="1">
    <source>
        <dbReference type="SAM" id="MobiDB-lite"/>
    </source>
</evidence>
<sequence>MDCVFVYNFISGHGVVGRICRVSRRFVLPDILPDSDRTILVAGGHDDEKNALKSVLSYDVVKDEWFTLPDMVMEEQIGPGRPELLGSSRTSPHTLEGDDGRAMCRDSDVAVKEHATWQKLARLPAGITRVAYLTACQGKLILVGNNAQFDELHSAYALDLQSDGTVMYCDSSFDKAVLVEKPNIGLLPTYCHSITSHG</sequence>
<reference evidence="2 3" key="1">
    <citation type="journal article" date="2021" name="BMC Genomics">
        <title>Datura genome reveals duplications of psychoactive alkaloid biosynthetic genes and high mutation rate following tissue culture.</title>
        <authorList>
            <person name="Rajewski A."/>
            <person name="Carter-House D."/>
            <person name="Stajich J."/>
            <person name="Litt A."/>
        </authorList>
    </citation>
    <scope>NUCLEOTIDE SEQUENCE [LARGE SCALE GENOMIC DNA]</scope>
    <source>
        <strain evidence="2">AR-01</strain>
    </source>
</reference>
<gene>
    <name evidence="2" type="ORF">HAX54_031146</name>
</gene>
<dbReference type="Pfam" id="PF01344">
    <property type="entry name" value="Kelch_1"/>
    <property type="match status" value="1"/>
</dbReference>
<dbReference type="InterPro" id="IPR015915">
    <property type="entry name" value="Kelch-typ_b-propeller"/>
</dbReference>
<organism evidence="2 3">
    <name type="scientific">Datura stramonium</name>
    <name type="common">Jimsonweed</name>
    <name type="synonym">Common thornapple</name>
    <dbReference type="NCBI Taxonomy" id="4076"/>
    <lineage>
        <taxon>Eukaryota</taxon>
        <taxon>Viridiplantae</taxon>
        <taxon>Streptophyta</taxon>
        <taxon>Embryophyta</taxon>
        <taxon>Tracheophyta</taxon>
        <taxon>Spermatophyta</taxon>
        <taxon>Magnoliopsida</taxon>
        <taxon>eudicotyledons</taxon>
        <taxon>Gunneridae</taxon>
        <taxon>Pentapetalae</taxon>
        <taxon>asterids</taxon>
        <taxon>lamiids</taxon>
        <taxon>Solanales</taxon>
        <taxon>Solanaceae</taxon>
        <taxon>Solanoideae</taxon>
        <taxon>Datureae</taxon>
        <taxon>Datura</taxon>
    </lineage>
</organism>
<evidence type="ECO:0000313" key="3">
    <source>
        <dbReference type="Proteomes" id="UP000823775"/>
    </source>
</evidence>
<feature type="region of interest" description="Disordered" evidence="1">
    <location>
        <begin position="79"/>
        <end position="99"/>
    </location>
</feature>
<evidence type="ECO:0000313" key="2">
    <source>
        <dbReference type="EMBL" id="MCD9643563.1"/>
    </source>
</evidence>
<accession>A0ABS8V949</accession>
<name>A0ABS8V949_DATST</name>
<dbReference type="Gene3D" id="2.120.10.80">
    <property type="entry name" value="Kelch-type beta propeller"/>
    <property type="match status" value="1"/>
</dbReference>
<dbReference type="PANTHER" id="PTHR46407:SF16">
    <property type="entry name" value="KELCH REPEAT-CONTAINING F-BOX FAMILY PROTEIN"/>
    <property type="match status" value="1"/>
</dbReference>
<protein>
    <submittedName>
        <fullName evidence="2">Uncharacterized protein</fullName>
    </submittedName>
</protein>
<dbReference type="EMBL" id="JACEIK010003924">
    <property type="protein sequence ID" value="MCD9643563.1"/>
    <property type="molecule type" value="Genomic_DNA"/>
</dbReference>
<dbReference type="InterPro" id="IPR044595">
    <property type="entry name" value="KMD1-4"/>
</dbReference>
<comment type="caution">
    <text evidence="2">The sequence shown here is derived from an EMBL/GenBank/DDBJ whole genome shotgun (WGS) entry which is preliminary data.</text>
</comment>
<dbReference type="PANTHER" id="PTHR46407">
    <property type="entry name" value="OS02G0208700 PROTEIN"/>
    <property type="match status" value="1"/>
</dbReference>
<proteinExistence type="predicted"/>
<keyword evidence="3" id="KW-1185">Reference proteome</keyword>